<dbReference type="AlphaFoldDB" id="A0A6C0IX29"/>
<evidence type="ECO:0000313" key="1">
    <source>
        <dbReference type="EMBL" id="QHT97662.1"/>
    </source>
</evidence>
<name>A0A6C0IX29_9ZZZZ</name>
<organism evidence="1">
    <name type="scientific">viral metagenome</name>
    <dbReference type="NCBI Taxonomy" id="1070528"/>
    <lineage>
        <taxon>unclassified sequences</taxon>
        <taxon>metagenomes</taxon>
        <taxon>organismal metagenomes</taxon>
    </lineage>
</organism>
<sequence length="467" mass="55090">MFSAIILPRRFEPLVHFIEEKNLFYPATSNYFLCIANREVIPRSIKERLREVVVDTGFVSPVRAFQHYEYLLSKVIPNSYRRSVQDPELVDDFVVNRELMALRSKLSYAVAELLAPTQFYVQLENPVNSTGTRRLQRYRLYYNEIPCYWFDPEVSLNEEVQPPDVVGDYKTIDQTIQSLPKLEQSLFDELEAITSLSLGPLVCSTRTLTLMRNNPPRWYIRECLRDICEFKEIEMKDKVLMEGPSTGELYLFYKSDLNLTEEQQIRMINEIRGNITSSMRARIFPRRTPDQFVKSRRLVKMANGQWRLPVEWIAEEPNLFKEEIEISFTFRNADDLFWFLLWLSLCPTYSFIEKELMIFVQETIIQVRYRTSYYPDYLRVMSARRVKHNFASSGKGQILYPGRLTEEVTTVLGDRPFIQFYDNERNDRAVVALEEGDLYLPTIERTAPLNYSLDSRIKYDPDPIEVS</sequence>
<accession>A0A6C0IX29</accession>
<reference evidence="1" key="1">
    <citation type="journal article" date="2020" name="Nature">
        <title>Giant virus diversity and host interactions through global metagenomics.</title>
        <authorList>
            <person name="Schulz F."/>
            <person name="Roux S."/>
            <person name="Paez-Espino D."/>
            <person name="Jungbluth S."/>
            <person name="Walsh D.A."/>
            <person name="Denef V.J."/>
            <person name="McMahon K.D."/>
            <person name="Konstantinidis K.T."/>
            <person name="Eloe-Fadrosh E.A."/>
            <person name="Kyrpides N.C."/>
            <person name="Woyke T."/>
        </authorList>
    </citation>
    <scope>NUCLEOTIDE SEQUENCE</scope>
    <source>
        <strain evidence="1">GVMAG-M-3300025572-1</strain>
    </source>
</reference>
<proteinExistence type="predicted"/>
<protein>
    <submittedName>
        <fullName evidence="1">Uncharacterized protein</fullName>
    </submittedName>
</protein>
<dbReference type="EMBL" id="MN740283">
    <property type="protein sequence ID" value="QHT97662.1"/>
    <property type="molecule type" value="Genomic_DNA"/>
</dbReference>